<proteinExistence type="inferred from homology"/>
<dbReference type="SUPFAM" id="SSF53067">
    <property type="entry name" value="Actin-like ATPase domain"/>
    <property type="match status" value="1"/>
</dbReference>
<dbReference type="InterPro" id="IPR018484">
    <property type="entry name" value="FGGY_N"/>
</dbReference>
<accession>A0ABV6DVU8</accession>
<dbReference type="InterPro" id="IPR043129">
    <property type="entry name" value="ATPase_NBD"/>
</dbReference>
<evidence type="ECO:0000313" key="6">
    <source>
        <dbReference type="Proteomes" id="UP001589698"/>
    </source>
</evidence>
<organism evidence="5 6">
    <name type="scientific">Nocardioides zeicaulis</name>
    <dbReference type="NCBI Taxonomy" id="1776857"/>
    <lineage>
        <taxon>Bacteria</taxon>
        <taxon>Bacillati</taxon>
        <taxon>Actinomycetota</taxon>
        <taxon>Actinomycetes</taxon>
        <taxon>Propionibacteriales</taxon>
        <taxon>Nocardioidaceae</taxon>
        <taxon>Nocardioides</taxon>
    </lineage>
</organism>
<dbReference type="GO" id="GO:0016301">
    <property type="term" value="F:kinase activity"/>
    <property type="evidence" value="ECO:0007669"/>
    <property type="project" value="UniProtKB-KW"/>
</dbReference>
<dbReference type="RefSeq" id="WP_378519426.1">
    <property type="nucleotide sequence ID" value="NZ_JBHLXH010000001.1"/>
</dbReference>
<protein>
    <submittedName>
        <fullName evidence="5">FGGY family carbohydrate kinase</fullName>
    </submittedName>
</protein>
<dbReference type="Pfam" id="PF00370">
    <property type="entry name" value="FGGY_N"/>
    <property type="match status" value="1"/>
</dbReference>
<comment type="caution">
    <text evidence="5">The sequence shown here is derived from an EMBL/GenBank/DDBJ whole genome shotgun (WGS) entry which is preliminary data.</text>
</comment>
<keyword evidence="3 5" id="KW-0418">Kinase</keyword>
<name>A0ABV6DVU8_9ACTN</name>
<gene>
    <name evidence="5" type="ORF">ACFFJG_00030</name>
</gene>
<evidence type="ECO:0000256" key="1">
    <source>
        <dbReference type="ARBA" id="ARBA00009156"/>
    </source>
</evidence>
<comment type="similarity">
    <text evidence="1">Belongs to the FGGY kinase family.</text>
</comment>
<evidence type="ECO:0000313" key="5">
    <source>
        <dbReference type="EMBL" id="MFC0220847.1"/>
    </source>
</evidence>
<dbReference type="EMBL" id="JBHLXH010000001">
    <property type="protein sequence ID" value="MFC0220847.1"/>
    <property type="molecule type" value="Genomic_DNA"/>
</dbReference>
<dbReference type="Proteomes" id="UP001589698">
    <property type="component" value="Unassembled WGS sequence"/>
</dbReference>
<evidence type="ECO:0000256" key="2">
    <source>
        <dbReference type="ARBA" id="ARBA00022679"/>
    </source>
</evidence>
<dbReference type="PANTHER" id="PTHR10196:SF69">
    <property type="entry name" value="GLYCEROL KINASE"/>
    <property type="match status" value="1"/>
</dbReference>
<feature type="non-terminal residue" evidence="5">
    <location>
        <position position="108"/>
    </location>
</feature>
<reference evidence="5 6" key="1">
    <citation type="submission" date="2024-09" db="EMBL/GenBank/DDBJ databases">
        <authorList>
            <person name="Sun Q."/>
            <person name="Mori K."/>
        </authorList>
    </citation>
    <scope>NUCLEOTIDE SEQUENCE [LARGE SCALE GENOMIC DNA]</scope>
    <source>
        <strain evidence="5 6">CCM 8654</strain>
    </source>
</reference>
<evidence type="ECO:0000256" key="3">
    <source>
        <dbReference type="ARBA" id="ARBA00022777"/>
    </source>
</evidence>
<evidence type="ECO:0000259" key="4">
    <source>
        <dbReference type="Pfam" id="PF00370"/>
    </source>
</evidence>
<sequence>MPKTYILSIDQGTTSTRAMIFDHSGSVVAVDQVEHEQIFPKAGWVEHDPIEIWENTRKVIGGALAKANLNSKNIEAVGITNQRETAVVWDKNTGQPVYNAIVWQDTRT</sequence>
<dbReference type="PANTHER" id="PTHR10196">
    <property type="entry name" value="SUGAR KINASE"/>
    <property type="match status" value="1"/>
</dbReference>
<keyword evidence="2" id="KW-0808">Transferase</keyword>
<feature type="domain" description="Carbohydrate kinase FGGY N-terminal" evidence="4">
    <location>
        <begin position="5"/>
        <end position="108"/>
    </location>
</feature>
<dbReference type="Gene3D" id="3.30.420.40">
    <property type="match status" value="1"/>
</dbReference>
<keyword evidence="6" id="KW-1185">Reference proteome</keyword>